<gene>
    <name evidence="3" type="ORF">HXX76_008034</name>
</gene>
<evidence type="ECO:0000256" key="1">
    <source>
        <dbReference type="SAM" id="MobiDB-lite"/>
    </source>
</evidence>
<sequence length="266" mass="26915">MFVFLGSAAWYGATIGTTGPDTDNATSCPSSCLDLKLLQYFLERRICICSTRNLRSALAYSQDASAALQVVLAGFFLLWAGVSTLLMVASADYAQARRERALLLLLQQRGGAAGGGDVAALAEAAGLGPAGAMDMGATMMGLTAATAGSSVAGSPVKAAGRGAGQGANPFGQLPSGSADAGSGMVDAVSGNPMPYPYQGIATAGVVADNVPLLQDAAMQAQQQHQLAPYADPYGYGYQQRVASGAHQQQQAPPAAYGPAGAKPMYG</sequence>
<organism evidence="3 4">
    <name type="scientific">Chlamydomonas incerta</name>
    <dbReference type="NCBI Taxonomy" id="51695"/>
    <lineage>
        <taxon>Eukaryota</taxon>
        <taxon>Viridiplantae</taxon>
        <taxon>Chlorophyta</taxon>
        <taxon>core chlorophytes</taxon>
        <taxon>Chlorophyceae</taxon>
        <taxon>CS clade</taxon>
        <taxon>Chlamydomonadales</taxon>
        <taxon>Chlamydomonadaceae</taxon>
        <taxon>Chlamydomonas</taxon>
    </lineage>
</organism>
<evidence type="ECO:0000313" key="4">
    <source>
        <dbReference type="Proteomes" id="UP000650467"/>
    </source>
</evidence>
<evidence type="ECO:0000313" key="3">
    <source>
        <dbReference type="EMBL" id="KAG2433663.1"/>
    </source>
</evidence>
<evidence type="ECO:0000256" key="2">
    <source>
        <dbReference type="SAM" id="Phobius"/>
    </source>
</evidence>
<dbReference type="EMBL" id="JAEHOC010000018">
    <property type="protein sequence ID" value="KAG2433663.1"/>
    <property type="molecule type" value="Genomic_DNA"/>
</dbReference>
<name>A0A835W1E7_CHLIN</name>
<accession>A0A835W1E7</accession>
<dbReference type="Proteomes" id="UP000650467">
    <property type="component" value="Unassembled WGS sequence"/>
</dbReference>
<keyword evidence="2" id="KW-0812">Transmembrane</keyword>
<reference evidence="3" key="1">
    <citation type="journal article" date="2020" name="bioRxiv">
        <title>Comparative genomics of Chlamydomonas.</title>
        <authorList>
            <person name="Craig R.J."/>
            <person name="Hasan A.R."/>
            <person name="Ness R.W."/>
            <person name="Keightley P.D."/>
        </authorList>
    </citation>
    <scope>NUCLEOTIDE SEQUENCE</scope>
    <source>
        <strain evidence="3">SAG 7.73</strain>
    </source>
</reference>
<proteinExistence type="predicted"/>
<feature type="transmembrane region" description="Helical" evidence="2">
    <location>
        <begin position="66"/>
        <end position="88"/>
    </location>
</feature>
<comment type="caution">
    <text evidence="3">The sequence shown here is derived from an EMBL/GenBank/DDBJ whole genome shotgun (WGS) entry which is preliminary data.</text>
</comment>
<protein>
    <submittedName>
        <fullName evidence="3">Uncharacterized protein</fullName>
    </submittedName>
</protein>
<dbReference type="AlphaFoldDB" id="A0A835W1E7"/>
<feature type="region of interest" description="Disordered" evidence="1">
    <location>
        <begin position="243"/>
        <end position="266"/>
    </location>
</feature>
<keyword evidence="2" id="KW-0472">Membrane</keyword>
<dbReference type="OrthoDB" id="543092at2759"/>
<keyword evidence="4" id="KW-1185">Reference proteome</keyword>
<keyword evidence="2" id="KW-1133">Transmembrane helix</keyword>